<evidence type="ECO:0000256" key="1">
    <source>
        <dbReference type="ARBA" id="ARBA00006479"/>
    </source>
</evidence>
<evidence type="ECO:0000313" key="3">
    <source>
        <dbReference type="Proteomes" id="UP000230390"/>
    </source>
</evidence>
<dbReference type="InterPro" id="IPR043129">
    <property type="entry name" value="ATPase_NBD"/>
</dbReference>
<organism evidence="2 3">
    <name type="scientific">Massilia eurypsychrophila</name>
    <dbReference type="NCBI Taxonomy" id="1485217"/>
    <lineage>
        <taxon>Bacteria</taxon>
        <taxon>Pseudomonadati</taxon>
        <taxon>Pseudomonadota</taxon>
        <taxon>Betaproteobacteria</taxon>
        <taxon>Burkholderiales</taxon>
        <taxon>Oxalobacteraceae</taxon>
        <taxon>Telluria group</taxon>
        <taxon>Massilia</taxon>
    </lineage>
</organism>
<dbReference type="Gene3D" id="3.30.420.40">
    <property type="match status" value="2"/>
</dbReference>
<sequence>MRAMSRVCLAVDVGGTKIAAALVDATGAVLASARRPSEPARGGAAVLADMIACMDGIERRGHDLVAVGVSAAGVIDPRAGVVADATDVMPGWKGQRLADACATCFGVPVACANDVHSALAGELWRNEALAGVRGAVVMLALGTGLGGAIAVDGRLLAGAHFIAGHFGRTLVQHNGGAVTLDSLVSGTGLSNLYRELAHAEADGPAVLARAGAGEAAAAAALSAWLDYLAMTLHNIYWMLDPTLLIIGGGVIDSRAHWWSELEARLAGLGGGPRLAPAILGSDAGVIGAARLAWQSVEARA</sequence>
<dbReference type="PANTHER" id="PTHR18964:SF149">
    <property type="entry name" value="BIFUNCTIONAL UDP-N-ACETYLGLUCOSAMINE 2-EPIMERASE_N-ACETYLMANNOSAMINE KINASE"/>
    <property type="match status" value="1"/>
</dbReference>
<proteinExistence type="inferred from homology"/>
<protein>
    <submittedName>
        <fullName evidence="2">Glucokinase</fullName>
    </submittedName>
</protein>
<dbReference type="AlphaFoldDB" id="A0A2G8T914"/>
<dbReference type="PANTHER" id="PTHR18964">
    <property type="entry name" value="ROK (REPRESSOR, ORF, KINASE) FAMILY"/>
    <property type="match status" value="1"/>
</dbReference>
<dbReference type="InterPro" id="IPR000600">
    <property type="entry name" value="ROK"/>
</dbReference>
<comment type="similarity">
    <text evidence="1">Belongs to the ROK (NagC/XylR) family.</text>
</comment>
<dbReference type="GO" id="GO:0016301">
    <property type="term" value="F:kinase activity"/>
    <property type="evidence" value="ECO:0007669"/>
    <property type="project" value="UniProtKB-KW"/>
</dbReference>
<reference evidence="2 3" key="1">
    <citation type="submission" date="2017-10" db="EMBL/GenBank/DDBJ databases">
        <title>Massilia psychrophilum sp. nov., a novel purple-pigmented bacterium isolated from Tianshan glacier, Xinjiang Municipality, China.</title>
        <authorList>
            <person name="Wang H."/>
        </authorList>
    </citation>
    <scope>NUCLEOTIDE SEQUENCE [LARGE SCALE GENOMIC DNA]</scope>
    <source>
        <strain evidence="2 3">JCM 30074</strain>
    </source>
</reference>
<accession>A0A2G8T914</accession>
<keyword evidence="2" id="KW-0808">Transferase</keyword>
<dbReference type="EMBL" id="PDOC01000026">
    <property type="protein sequence ID" value="PIL42463.1"/>
    <property type="molecule type" value="Genomic_DNA"/>
</dbReference>
<name>A0A2G8T914_9BURK</name>
<keyword evidence="2" id="KW-0418">Kinase</keyword>
<evidence type="ECO:0000313" key="2">
    <source>
        <dbReference type="EMBL" id="PIL42463.1"/>
    </source>
</evidence>
<dbReference type="Pfam" id="PF00480">
    <property type="entry name" value="ROK"/>
    <property type="match status" value="1"/>
</dbReference>
<dbReference type="SUPFAM" id="SSF53067">
    <property type="entry name" value="Actin-like ATPase domain"/>
    <property type="match status" value="1"/>
</dbReference>
<dbReference type="PROSITE" id="PS01125">
    <property type="entry name" value="ROK"/>
    <property type="match status" value="1"/>
</dbReference>
<gene>
    <name evidence="2" type="ORF">CR105_24115</name>
</gene>
<keyword evidence="3" id="KW-1185">Reference proteome</keyword>
<dbReference type="Proteomes" id="UP000230390">
    <property type="component" value="Unassembled WGS sequence"/>
</dbReference>
<dbReference type="InterPro" id="IPR049874">
    <property type="entry name" value="ROK_cs"/>
</dbReference>
<comment type="caution">
    <text evidence="2">The sequence shown here is derived from an EMBL/GenBank/DDBJ whole genome shotgun (WGS) entry which is preliminary data.</text>
</comment>